<dbReference type="InterPro" id="IPR001611">
    <property type="entry name" value="Leu-rich_rpt"/>
</dbReference>
<feature type="non-terminal residue" evidence="5">
    <location>
        <position position="206"/>
    </location>
</feature>
<protein>
    <submittedName>
        <fullName evidence="5">(spotted green pufferfish) hypothetical protein</fullName>
    </submittedName>
</protein>
<keyword evidence="3" id="KW-0677">Repeat</keyword>
<name>Q4TDG0_TETNG</name>
<gene>
    <name evidence="5" type="ORF">GSTENG00002815001</name>
</gene>
<dbReference type="PANTHER" id="PTHR24113">
    <property type="entry name" value="RAN GTPASE-ACTIVATING PROTEIN 1"/>
    <property type="match status" value="1"/>
</dbReference>
<dbReference type="GO" id="GO:0005096">
    <property type="term" value="F:GTPase activator activity"/>
    <property type="evidence" value="ECO:0007669"/>
    <property type="project" value="UniProtKB-KW"/>
</dbReference>
<accession>Q4TDG0</accession>
<reference evidence="5" key="2">
    <citation type="submission" date="2004-02" db="EMBL/GenBank/DDBJ databases">
        <authorList>
            <consortium name="Genoscope"/>
            <consortium name="Whitehead Institute Centre for Genome Research"/>
        </authorList>
    </citation>
    <scope>NUCLEOTIDE SEQUENCE</scope>
</reference>
<dbReference type="GO" id="GO:0005829">
    <property type="term" value="C:cytosol"/>
    <property type="evidence" value="ECO:0007669"/>
    <property type="project" value="TreeGrafter"/>
</dbReference>
<proteinExistence type="predicted"/>
<evidence type="ECO:0000256" key="1">
    <source>
        <dbReference type="ARBA" id="ARBA00022468"/>
    </source>
</evidence>
<dbReference type="GO" id="GO:0048471">
    <property type="term" value="C:perinuclear region of cytoplasm"/>
    <property type="evidence" value="ECO:0007669"/>
    <property type="project" value="TreeGrafter"/>
</dbReference>
<dbReference type="GO" id="GO:0005634">
    <property type="term" value="C:nucleus"/>
    <property type="evidence" value="ECO:0007669"/>
    <property type="project" value="TreeGrafter"/>
</dbReference>
<dbReference type="InterPro" id="IPR027038">
    <property type="entry name" value="RanGap"/>
</dbReference>
<feature type="region of interest" description="Disordered" evidence="4">
    <location>
        <begin position="174"/>
        <end position="206"/>
    </location>
</feature>
<organism evidence="5">
    <name type="scientific">Tetraodon nigroviridis</name>
    <name type="common">Spotted green pufferfish</name>
    <name type="synonym">Chelonodon nigroviridis</name>
    <dbReference type="NCBI Taxonomy" id="99883"/>
    <lineage>
        <taxon>Eukaryota</taxon>
        <taxon>Metazoa</taxon>
        <taxon>Chordata</taxon>
        <taxon>Craniata</taxon>
        <taxon>Vertebrata</taxon>
        <taxon>Euteleostomi</taxon>
        <taxon>Actinopterygii</taxon>
        <taxon>Neopterygii</taxon>
        <taxon>Teleostei</taxon>
        <taxon>Neoteleostei</taxon>
        <taxon>Acanthomorphata</taxon>
        <taxon>Eupercaria</taxon>
        <taxon>Tetraodontiformes</taxon>
        <taxon>Tetradontoidea</taxon>
        <taxon>Tetraodontidae</taxon>
        <taxon>Tetraodon</taxon>
    </lineage>
</organism>
<dbReference type="OrthoDB" id="184583at2759"/>
<dbReference type="AlphaFoldDB" id="Q4TDG0"/>
<dbReference type="Gene3D" id="3.80.10.10">
    <property type="entry name" value="Ribonuclease Inhibitor"/>
    <property type="match status" value="1"/>
</dbReference>
<evidence type="ECO:0000256" key="2">
    <source>
        <dbReference type="ARBA" id="ARBA00022614"/>
    </source>
</evidence>
<dbReference type="KEGG" id="tng:GSTEN00002815G001"/>
<comment type="caution">
    <text evidence="5">The sequence shown here is derived from an EMBL/GenBank/DDBJ whole genome shotgun (WGS) entry which is preliminary data.</text>
</comment>
<keyword evidence="2" id="KW-0433">Leucine-rich repeat</keyword>
<feature type="non-terminal residue" evidence="5">
    <location>
        <position position="1"/>
    </location>
</feature>
<dbReference type="PANTHER" id="PTHR24113:SF12">
    <property type="entry name" value="RAN GTPASE-ACTIVATING PROTEIN 1"/>
    <property type="match status" value="1"/>
</dbReference>
<dbReference type="Pfam" id="PF13516">
    <property type="entry name" value="LRR_6"/>
    <property type="match status" value="3"/>
</dbReference>
<dbReference type="SUPFAM" id="SSF52047">
    <property type="entry name" value="RNI-like"/>
    <property type="match status" value="1"/>
</dbReference>
<dbReference type="GO" id="GO:0006913">
    <property type="term" value="P:nucleocytoplasmic transport"/>
    <property type="evidence" value="ECO:0007669"/>
    <property type="project" value="TreeGrafter"/>
</dbReference>
<dbReference type="GO" id="GO:0031267">
    <property type="term" value="F:small GTPase binding"/>
    <property type="evidence" value="ECO:0007669"/>
    <property type="project" value="TreeGrafter"/>
</dbReference>
<dbReference type="EMBL" id="CAAE01006285">
    <property type="protein sequence ID" value="CAF89072.1"/>
    <property type="molecule type" value="Genomic_DNA"/>
</dbReference>
<dbReference type="InterPro" id="IPR032675">
    <property type="entry name" value="LRR_dom_sf"/>
</dbReference>
<evidence type="ECO:0000313" key="5">
    <source>
        <dbReference type="EMBL" id="CAF89072.1"/>
    </source>
</evidence>
<dbReference type="SMART" id="SM00368">
    <property type="entry name" value="LRR_RI"/>
    <property type="match status" value="5"/>
</dbReference>
<evidence type="ECO:0000256" key="4">
    <source>
        <dbReference type="SAM" id="MobiDB-lite"/>
    </source>
</evidence>
<keyword evidence="1" id="KW-0343">GTPase activation</keyword>
<evidence type="ECO:0000256" key="3">
    <source>
        <dbReference type="ARBA" id="ARBA00022737"/>
    </source>
</evidence>
<feature type="compositionally biased region" description="Acidic residues" evidence="4">
    <location>
        <begin position="183"/>
        <end position="206"/>
    </location>
</feature>
<reference evidence="5" key="1">
    <citation type="journal article" date="2004" name="Nature">
        <title>Genome duplication in the teleost fish Tetraodon nigroviridis reveals the early vertebrate proto-karyotype.</title>
        <authorList>
            <person name="Jaillon O."/>
            <person name="Aury J.-M."/>
            <person name="Brunet F."/>
            <person name="Petit J.-L."/>
            <person name="Stange-Thomann N."/>
            <person name="Mauceli E."/>
            <person name="Bouneau L."/>
            <person name="Fischer C."/>
            <person name="Ozouf-Costaz C."/>
            <person name="Bernot A."/>
            <person name="Nicaud S."/>
            <person name="Jaffe D."/>
            <person name="Fisher S."/>
            <person name="Lutfalla G."/>
            <person name="Dossat C."/>
            <person name="Segurens B."/>
            <person name="Dasilva C."/>
            <person name="Salanoubat M."/>
            <person name="Levy M."/>
            <person name="Boudet N."/>
            <person name="Castellano S."/>
            <person name="Anthouard V."/>
            <person name="Jubin C."/>
            <person name="Castelli V."/>
            <person name="Katinka M."/>
            <person name="Vacherie B."/>
            <person name="Biemont C."/>
            <person name="Skalli Z."/>
            <person name="Cattolico L."/>
            <person name="Poulain J."/>
            <person name="De Berardinis V."/>
            <person name="Cruaud C."/>
            <person name="Duprat S."/>
            <person name="Brottier P."/>
            <person name="Coutanceau J.-P."/>
            <person name="Gouzy J."/>
            <person name="Parra G."/>
            <person name="Lardier G."/>
            <person name="Chapple C."/>
            <person name="McKernan K.J."/>
            <person name="McEwan P."/>
            <person name="Bosak S."/>
            <person name="Kellis M."/>
            <person name="Volff J.-N."/>
            <person name="Guigo R."/>
            <person name="Zody M.C."/>
            <person name="Mesirov J."/>
            <person name="Lindblad-Toh K."/>
            <person name="Birren B."/>
            <person name="Nusbaum C."/>
            <person name="Kahn D."/>
            <person name="Robinson-Rechavi M."/>
            <person name="Laudet V."/>
            <person name="Schachter V."/>
            <person name="Quetier F."/>
            <person name="Saurin W."/>
            <person name="Scarpelli C."/>
            <person name="Wincker P."/>
            <person name="Lander E.S."/>
            <person name="Weissenbach J."/>
            <person name="Roest Crollius H."/>
        </authorList>
    </citation>
    <scope>NUCLEOTIDE SEQUENCE [LARGE SCALE GENOMIC DNA]</scope>
</reference>
<sequence length="206" mass="22310">QLLGSLEEVHLPQNGINHAGVVALASAARHNRQLRVLNFNDNTFTKKGTLAMAKVSPGRRLPSREQVCVCVLCALVHSGLSAQALRHLRNLQVVNFGDCLVRSEGAIALAAVLREGLPVLKELNLSFGEITEAAALVVARAVADKPQMEKLDLNGNCLGEEGCEALREAMEDMDRADMLGSLSDDEGDPEEEEDEEEVCESDHDDE</sequence>